<evidence type="ECO:0000313" key="12">
    <source>
        <dbReference type="Proteomes" id="UP000281084"/>
    </source>
</evidence>
<comment type="caution">
    <text evidence="11">The sequence shown here is derived from an EMBL/GenBank/DDBJ whole genome shotgun (WGS) entry which is preliminary data.</text>
</comment>
<feature type="chain" id="PRO_5017371838" evidence="9">
    <location>
        <begin position="22"/>
        <end position="408"/>
    </location>
</feature>
<name>A0A3A8GRQ3_9GAMM</name>
<dbReference type="InterPro" id="IPR036366">
    <property type="entry name" value="PGBDSf"/>
</dbReference>
<feature type="domain" description="L,D-TPase catalytic" evidence="10">
    <location>
        <begin position="275"/>
        <end position="407"/>
    </location>
</feature>
<dbReference type="UniPathway" id="UPA00219"/>
<feature type="active site" description="Nucleophile" evidence="7">
    <location>
        <position position="383"/>
    </location>
</feature>
<evidence type="ECO:0000256" key="9">
    <source>
        <dbReference type="SAM" id="SignalP"/>
    </source>
</evidence>
<feature type="active site" description="Proton donor/acceptor" evidence="7">
    <location>
        <position position="367"/>
    </location>
</feature>
<accession>A0A3A8GRQ3</accession>
<dbReference type="Gene3D" id="1.10.101.10">
    <property type="entry name" value="PGBD-like superfamily/PGBD"/>
    <property type="match status" value="1"/>
</dbReference>
<dbReference type="Proteomes" id="UP000281084">
    <property type="component" value="Unassembled WGS sequence"/>
</dbReference>
<keyword evidence="4 7" id="KW-0133">Cell shape</keyword>
<keyword evidence="9" id="KW-0732">Signal</keyword>
<dbReference type="InterPro" id="IPR038063">
    <property type="entry name" value="Transpep_catalytic_dom"/>
</dbReference>
<protein>
    <submittedName>
        <fullName evidence="11">Murein L,D-transpeptidase</fullName>
    </submittedName>
</protein>
<evidence type="ECO:0000256" key="1">
    <source>
        <dbReference type="ARBA" id="ARBA00004752"/>
    </source>
</evidence>
<dbReference type="GO" id="GO:0071972">
    <property type="term" value="F:peptidoglycan L,D-transpeptidase activity"/>
    <property type="evidence" value="ECO:0007669"/>
    <property type="project" value="TreeGrafter"/>
</dbReference>
<evidence type="ECO:0000256" key="6">
    <source>
        <dbReference type="ARBA" id="ARBA00023316"/>
    </source>
</evidence>
<dbReference type="InterPro" id="IPR050979">
    <property type="entry name" value="LD-transpeptidase"/>
</dbReference>
<comment type="similarity">
    <text evidence="2">Belongs to the YkuD family.</text>
</comment>
<sequence>MFVRTILTLSLSCIFAGTALAASTAEQPLNPKVLTDVAVQDPIDPLAADAASSPVANTSAKITAQEQKDLNSASDTLNTLQNTEDQTADIGNATTTTTPATTSPAAKASWTLDGMNNAQWFENIGKGQFPVYARAHVMLNNAHASPGAIDGSSGKNTLKAIASFQQMNGIKPTGTLTKETWDKLVANQAGKAAFIEYTITDADIKGPYAKSIPHDYALQAKMPGLYYTRVTEMLGEKFHMDEDFLKKLNPKATFAKAGEKIIVANIRNEVPEDIHLIVAHKGAKQLYLFNSRNQMIGSFPATIGSSDTPSPTGTYKVTGVAPNPWYSYSPSNFVQGNNKKPLSLPPGPNGPVGNIWIGLSKKSFGIHGTPNPSAISKTASHGCIRLTNWDANDLGKKVKSGVTVKFLE</sequence>
<organism evidence="11 12">
    <name type="scientific">Acinetobacter cumulans</name>
    <dbReference type="NCBI Taxonomy" id="2136182"/>
    <lineage>
        <taxon>Bacteria</taxon>
        <taxon>Pseudomonadati</taxon>
        <taxon>Pseudomonadota</taxon>
        <taxon>Gammaproteobacteria</taxon>
        <taxon>Moraxellales</taxon>
        <taxon>Moraxellaceae</taxon>
        <taxon>Acinetobacter</taxon>
    </lineage>
</organism>
<feature type="signal peptide" evidence="9">
    <location>
        <begin position="1"/>
        <end position="21"/>
    </location>
</feature>
<evidence type="ECO:0000256" key="8">
    <source>
        <dbReference type="SAM" id="MobiDB-lite"/>
    </source>
</evidence>
<evidence type="ECO:0000313" key="11">
    <source>
        <dbReference type="EMBL" id="RKG55703.1"/>
    </source>
</evidence>
<evidence type="ECO:0000256" key="4">
    <source>
        <dbReference type="ARBA" id="ARBA00022960"/>
    </source>
</evidence>
<dbReference type="GO" id="GO:0016740">
    <property type="term" value="F:transferase activity"/>
    <property type="evidence" value="ECO:0007669"/>
    <property type="project" value="UniProtKB-KW"/>
</dbReference>
<dbReference type="PROSITE" id="PS52029">
    <property type="entry name" value="LD_TPASE"/>
    <property type="match status" value="1"/>
</dbReference>
<dbReference type="EMBL" id="RAXZ01000001">
    <property type="protein sequence ID" value="RKG55703.1"/>
    <property type="molecule type" value="Genomic_DNA"/>
</dbReference>
<dbReference type="RefSeq" id="WP_120366542.1">
    <property type="nucleotide sequence ID" value="NZ_RAXZ01000001.1"/>
</dbReference>
<evidence type="ECO:0000259" key="10">
    <source>
        <dbReference type="PROSITE" id="PS52029"/>
    </source>
</evidence>
<dbReference type="InterPro" id="IPR002477">
    <property type="entry name" value="Peptidoglycan-bd-like"/>
</dbReference>
<keyword evidence="5 7" id="KW-0573">Peptidoglycan synthesis</keyword>
<evidence type="ECO:0000256" key="3">
    <source>
        <dbReference type="ARBA" id="ARBA00022679"/>
    </source>
</evidence>
<proteinExistence type="inferred from homology"/>
<dbReference type="GO" id="GO:0018104">
    <property type="term" value="P:peptidoglycan-protein cross-linking"/>
    <property type="evidence" value="ECO:0007669"/>
    <property type="project" value="TreeGrafter"/>
</dbReference>
<dbReference type="SUPFAM" id="SSF47090">
    <property type="entry name" value="PGBD-like"/>
    <property type="match status" value="1"/>
</dbReference>
<dbReference type="PANTHER" id="PTHR30582">
    <property type="entry name" value="L,D-TRANSPEPTIDASE"/>
    <property type="match status" value="1"/>
</dbReference>
<evidence type="ECO:0000256" key="2">
    <source>
        <dbReference type="ARBA" id="ARBA00005992"/>
    </source>
</evidence>
<comment type="pathway">
    <text evidence="1 7">Cell wall biogenesis; peptidoglycan biosynthesis.</text>
</comment>
<dbReference type="GO" id="GO:0008360">
    <property type="term" value="P:regulation of cell shape"/>
    <property type="evidence" value="ECO:0007669"/>
    <property type="project" value="UniProtKB-UniRule"/>
</dbReference>
<dbReference type="InterPro" id="IPR036365">
    <property type="entry name" value="PGBD-like_sf"/>
</dbReference>
<evidence type="ECO:0000256" key="7">
    <source>
        <dbReference type="PROSITE-ProRule" id="PRU01373"/>
    </source>
</evidence>
<dbReference type="PANTHER" id="PTHR30582:SF30">
    <property type="entry name" value="BLR4375 PROTEIN"/>
    <property type="match status" value="1"/>
</dbReference>
<feature type="compositionally biased region" description="Low complexity" evidence="8">
    <location>
        <begin position="93"/>
        <end position="106"/>
    </location>
</feature>
<dbReference type="GO" id="GO:0005576">
    <property type="term" value="C:extracellular region"/>
    <property type="evidence" value="ECO:0007669"/>
    <property type="project" value="TreeGrafter"/>
</dbReference>
<feature type="region of interest" description="Disordered" evidence="8">
    <location>
        <begin position="84"/>
        <end position="106"/>
    </location>
</feature>
<keyword evidence="3" id="KW-0808">Transferase</keyword>
<dbReference type="Gene3D" id="2.40.440.10">
    <property type="entry name" value="L,D-transpeptidase catalytic domain-like"/>
    <property type="match status" value="1"/>
</dbReference>
<dbReference type="CDD" id="cd16913">
    <property type="entry name" value="YkuD_like"/>
    <property type="match status" value="1"/>
</dbReference>
<keyword evidence="6 7" id="KW-0961">Cell wall biogenesis/degradation</keyword>
<dbReference type="GO" id="GO:0071555">
    <property type="term" value="P:cell wall organization"/>
    <property type="evidence" value="ECO:0007669"/>
    <property type="project" value="UniProtKB-UniRule"/>
</dbReference>
<dbReference type="AlphaFoldDB" id="A0A3A8GRQ3"/>
<dbReference type="SUPFAM" id="SSF141523">
    <property type="entry name" value="L,D-transpeptidase catalytic domain-like"/>
    <property type="match status" value="1"/>
</dbReference>
<dbReference type="Pfam" id="PF01471">
    <property type="entry name" value="PG_binding_1"/>
    <property type="match status" value="1"/>
</dbReference>
<reference evidence="11 12" key="1">
    <citation type="submission" date="2018-09" db="EMBL/GenBank/DDBJ databases">
        <title>The draft genome of Acinetobacter spp. strains.</title>
        <authorList>
            <person name="Qin J."/>
            <person name="Feng Y."/>
            <person name="Zong Z."/>
        </authorList>
    </citation>
    <scope>NUCLEOTIDE SEQUENCE [LARGE SCALE GENOMIC DNA]</scope>
    <source>
        <strain evidence="11 12">WCHAc060002</strain>
    </source>
</reference>
<dbReference type="Pfam" id="PF03734">
    <property type="entry name" value="YkuD"/>
    <property type="match status" value="1"/>
</dbReference>
<evidence type="ECO:0000256" key="5">
    <source>
        <dbReference type="ARBA" id="ARBA00022984"/>
    </source>
</evidence>
<gene>
    <name evidence="11" type="ORF">D7V64_00955</name>
</gene>
<dbReference type="InterPro" id="IPR005490">
    <property type="entry name" value="LD_TPept_cat_dom"/>
</dbReference>